<gene>
    <name evidence="3" type="ORF">PG999_003169</name>
</gene>
<accession>A0AAW0RAG6</accession>
<evidence type="ECO:0000313" key="3">
    <source>
        <dbReference type="EMBL" id="KAK8130789.1"/>
    </source>
</evidence>
<dbReference type="AlphaFoldDB" id="A0AAW0RAG6"/>
<protein>
    <recommendedName>
        <fullName evidence="1">protein-ribulosamine 3-kinase</fullName>
        <ecNumber evidence="1">2.7.1.172</ecNumber>
    </recommendedName>
</protein>
<comment type="caution">
    <text evidence="3">The sequence shown here is derived from an EMBL/GenBank/DDBJ whole genome shotgun (WGS) entry which is preliminary data.</text>
</comment>
<dbReference type="GO" id="GO:0102193">
    <property type="term" value="F:protein-ribulosamine 3-kinase activity"/>
    <property type="evidence" value="ECO:0007669"/>
    <property type="project" value="UniProtKB-EC"/>
</dbReference>
<dbReference type="SUPFAM" id="SSF56112">
    <property type="entry name" value="Protein kinase-like (PK-like)"/>
    <property type="match status" value="1"/>
</dbReference>
<dbReference type="InterPro" id="IPR016477">
    <property type="entry name" value="Fructo-/Ketosamine-3-kinase"/>
</dbReference>
<organism evidence="3 4">
    <name type="scientific">Apiospora kogelbergensis</name>
    <dbReference type="NCBI Taxonomy" id="1337665"/>
    <lineage>
        <taxon>Eukaryota</taxon>
        <taxon>Fungi</taxon>
        <taxon>Dikarya</taxon>
        <taxon>Ascomycota</taxon>
        <taxon>Pezizomycotina</taxon>
        <taxon>Sordariomycetes</taxon>
        <taxon>Xylariomycetidae</taxon>
        <taxon>Amphisphaeriales</taxon>
        <taxon>Apiosporaceae</taxon>
        <taxon>Apiospora</taxon>
    </lineage>
</organism>
<evidence type="ECO:0000256" key="1">
    <source>
        <dbReference type="ARBA" id="ARBA00011961"/>
    </source>
</evidence>
<dbReference type="PANTHER" id="PTHR12149">
    <property type="entry name" value="FRUCTOSAMINE 3 KINASE-RELATED PROTEIN"/>
    <property type="match status" value="1"/>
</dbReference>
<evidence type="ECO:0000313" key="4">
    <source>
        <dbReference type="Proteomes" id="UP001392437"/>
    </source>
</evidence>
<reference evidence="3 4" key="1">
    <citation type="submission" date="2023-01" db="EMBL/GenBank/DDBJ databases">
        <title>Analysis of 21 Apiospora genomes using comparative genomics revels a genus with tremendous synthesis potential of carbohydrate active enzymes and secondary metabolites.</title>
        <authorList>
            <person name="Sorensen T."/>
        </authorList>
    </citation>
    <scope>NUCLEOTIDE SEQUENCE [LARGE SCALE GENOMIC DNA]</scope>
    <source>
        <strain evidence="3 4">CBS 117206</strain>
    </source>
</reference>
<name>A0AAW0RAG6_9PEZI</name>
<dbReference type="Pfam" id="PF03881">
    <property type="entry name" value="Fructosamin_kin"/>
    <property type="match status" value="1"/>
</dbReference>
<dbReference type="InterPro" id="IPR011009">
    <property type="entry name" value="Kinase-like_dom_sf"/>
</dbReference>
<keyword evidence="4" id="KW-1185">Reference proteome</keyword>
<dbReference type="EC" id="2.7.1.172" evidence="1"/>
<comment type="catalytic activity">
    <reaction evidence="2">
        <text>N(6)-D-ribulosyl-L-lysyl-[protein] + ATP = N(6)-(3-O-phospho-D-ribulosyl)-L-lysyl-[protein] + ADP + H(+)</text>
        <dbReference type="Rhea" id="RHEA:48432"/>
        <dbReference type="Rhea" id="RHEA-COMP:12103"/>
        <dbReference type="Rhea" id="RHEA-COMP:12104"/>
        <dbReference type="ChEBI" id="CHEBI:15378"/>
        <dbReference type="ChEBI" id="CHEBI:30616"/>
        <dbReference type="ChEBI" id="CHEBI:90418"/>
        <dbReference type="ChEBI" id="CHEBI:90420"/>
        <dbReference type="ChEBI" id="CHEBI:456216"/>
        <dbReference type="EC" id="2.7.1.172"/>
    </reaction>
    <physiologicalReaction direction="left-to-right" evidence="2">
        <dbReference type="Rhea" id="RHEA:48433"/>
    </physiologicalReaction>
</comment>
<dbReference type="PANTHER" id="PTHR12149:SF8">
    <property type="entry name" value="PROTEIN-RIBULOSAMINE 3-KINASE"/>
    <property type="match status" value="1"/>
</dbReference>
<sequence length="322" mass="36603">MDEELDPAILAALPEGCVTAVNPHGKGSWSSGYKVDVEANGEEHKFFLKIIRRPRYAEMALGEYESQKELQKYLPDNVIVPTAQGQCQLDSSASFFLARFRDLDEKVAQPSQLVEVLERLHRLSTSPNGKFGFHVATFNGWAPLVNEWCDTWEEYFTRQSRSDIAWMSSIRGPDAEFDVVVKEFFDKVVPRLLRPLQTGAEISSRRWCMAMCGLGIYRSTWPSSGLFSLIHAAAMGITSLGWPVDLAMMREPRYQFTSEHVNKYKEVVGPSEPVEDFDDRNALYAMAFLKDKVKEEMMRLIAKHPYGIDGFVEHLHVSEHGD</sequence>
<dbReference type="Gene3D" id="3.90.1200.10">
    <property type="match status" value="1"/>
</dbReference>
<dbReference type="EMBL" id="JAQQWP010000002">
    <property type="protein sequence ID" value="KAK8130789.1"/>
    <property type="molecule type" value="Genomic_DNA"/>
</dbReference>
<evidence type="ECO:0000256" key="2">
    <source>
        <dbReference type="ARBA" id="ARBA00048655"/>
    </source>
</evidence>
<proteinExistence type="predicted"/>
<dbReference type="Proteomes" id="UP001392437">
    <property type="component" value="Unassembled WGS sequence"/>
</dbReference>